<dbReference type="PRINTS" id="PR01176">
    <property type="entry name" value="GABABRECEPTR"/>
</dbReference>
<feature type="domain" description="G-protein coupled receptors family 3 profile" evidence="12">
    <location>
        <begin position="466"/>
        <end position="721"/>
    </location>
</feature>
<evidence type="ECO:0000256" key="4">
    <source>
        <dbReference type="ARBA" id="ARBA00023040"/>
    </source>
</evidence>
<dbReference type="GO" id="GO:0038039">
    <property type="term" value="C:G protein-coupled receptor heterodimeric complex"/>
    <property type="evidence" value="ECO:0007669"/>
    <property type="project" value="TreeGrafter"/>
</dbReference>
<dbReference type="PROSITE" id="PS50259">
    <property type="entry name" value="G_PROTEIN_RECEP_F3_4"/>
    <property type="match status" value="1"/>
</dbReference>
<evidence type="ECO:0000259" key="12">
    <source>
        <dbReference type="PROSITE" id="PS50259"/>
    </source>
</evidence>
<feature type="transmembrane region" description="Helical" evidence="10">
    <location>
        <begin position="669"/>
        <end position="690"/>
    </location>
</feature>
<dbReference type="OrthoDB" id="411630at2759"/>
<sequence length="779" mass="87034">MFGLYVLQACMVGVLTKDVYIGGIWDEVPGDPNSYMYGPAAMALEDINNKPDILPGYNLRIVYKNTTLPKNVSLYHVGTALEKLEELLNAKNDPPVMLLLHHGSFTETEVLAEITGSRKMIQISTFSFSASLSDRIKYPYFYRTIGSLVDTVQEEEAFVSHFGWNRVGILSSTGGSHKAMTSELDIILREKNIDVYTVFFTPDTIPQAVAKLKKKTDLRIFLIHSPSPRKQDIMEIFCEVYKQDLYGKNYVWLAHIQRYNNVWSEVTEAITSRKLTCTPQQIVTSMEGTFKTYRMNAQQAFAAQRVFKTGISGEEPHTTWQRMVAKPWFLPNVPQIFYQLSYDTVWAAALAIHNTISRLPRSAVDGVSYSELETVTNILDAELANMTFFGASGPVSFYQHGSRSSYLTIEQVDNGTVKDLGYYEEKTRKITWFANSKKAIWSKHGGAPPKAGFTVRVERRSVSRALRLVYSVIGAIAIILALILIIFTLLKWKTQLIQNSWPLLNVSITFGCIILIVSIILNGYDVTDTLCHASLWLFILGFTVSYGSMLVKMWGVLKFHRGKRQLALAEQLYLLIAVAALVFLDIVLLAVWQATDPQRATWLKVEEKVNLLSLVRQQVYVATCASDSTIGWSIAFFAYKGLMLLMTVFFVWPAWIASLRTTTGDSSHVGVAMVIVVLVSIVGIPVSILVGNQPDIRYGVIGALTLASTIATVLLLLIPKLIGYQRGDVEPTLLSPMRSYVDDLFSGWGEDPKAEGSGDDQGKKMGETQRENGVKDATL</sequence>
<keyword evidence="4" id="KW-0297">G-protein coupled receptor</keyword>
<dbReference type="InterPro" id="IPR002455">
    <property type="entry name" value="GPCR3_GABA-B"/>
</dbReference>
<dbReference type="InterPro" id="IPR028082">
    <property type="entry name" value="Peripla_BP_I"/>
</dbReference>
<keyword evidence="2 10" id="KW-0812">Transmembrane</keyword>
<feature type="transmembrane region" description="Helical" evidence="10">
    <location>
        <begin position="468"/>
        <end position="490"/>
    </location>
</feature>
<reference evidence="14" key="2">
    <citation type="submission" date="2025-08" db="UniProtKB">
        <authorList>
            <consortium name="RefSeq"/>
        </authorList>
    </citation>
    <scope>IDENTIFICATION</scope>
</reference>
<dbReference type="PANTHER" id="PTHR10519:SF20">
    <property type="entry name" value="G-PROTEIN COUPLED RECEPTOR 156-RELATED"/>
    <property type="match status" value="1"/>
</dbReference>
<dbReference type="PRINTS" id="PR01177">
    <property type="entry name" value="GABAB1RECPTR"/>
</dbReference>
<feature type="signal peptide" evidence="11">
    <location>
        <begin position="1"/>
        <end position="16"/>
    </location>
</feature>
<dbReference type="RefSeq" id="XP_023931275.1">
    <property type="nucleotide sequence ID" value="XM_024075507.1"/>
</dbReference>
<dbReference type="InParanoid" id="A0A2R2MM42"/>
<keyword evidence="13" id="KW-1185">Reference proteome</keyword>
<dbReference type="OMA" id="ITWFANS"/>
<dbReference type="Gene3D" id="3.40.50.2300">
    <property type="match status" value="2"/>
</dbReference>
<feature type="transmembrane region" description="Helical" evidence="10">
    <location>
        <begin position="572"/>
        <end position="592"/>
    </location>
</feature>
<dbReference type="Pfam" id="PF01094">
    <property type="entry name" value="ANF_receptor"/>
    <property type="match status" value="1"/>
</dbReference>
<feature type="chain" id="PRO_5015137910" evidence="11">
    <location>
        <begin position="17"/>
        <end position="779"/>
    </location>
</feature>
<dbReference type="GO" id="GO:0007214">
    <property type="term" value="P:gamma-aminobutyric acid signaling pathway"/>
    <property type="evidence" value="ECO:0007669"/>
    <property type="project" value="TreeGrafter"/>
</dbReference>
<dbReference type="PANTHER" id="PTHR10519">
    <property type="entry name" value="GABA-B RECEPTOR"/>
    <property type="match status" value="1"/>
</dbReference>
<feature type="region of interest" description="Disordered" evidence="9">
    <location>
        <begin position="749"/>
        <end position="779"/>
    </location>
</feature>
<evidence type="ECO:0000256" key="2">
    <source>
        <dbReference type="ARBA" id="ARBA00022692"/>
    </source>
</evidence>
<accession>A0A2R2MM42</accession>
<proteinExistence type="predicted"/>
<evidence type="ECO:0000256" key="10">
    <source>
        <dbReference type="SAM" id="Phobius"/>
    </source>
</evidence>
<evidence type="ECO:0000256" key="11">
    <source>
        <dbReference type="SAM" id="SignalP"/>
    </source>
</evidence>
<evidence type="ECO:0000256" key="7">
    <source>
        <dbReference type="ARBA" id="ARBA00023180"/>
    </source>
</evidence>
<dbReference type="Proteomes" id="UP000085678">
    <property type="component" value="Unplaced"/>
</dbReference>
<keyword evidence="11" id="KW-0732">Signal</keyword>
<dbReference type="InterPro" id="IPR017978">
    <property type="entry name" value="GPCR_3_C"/>
</dbReference>
<keyword evidence="8" id="KW-0807">Transducer</keyword>
<comment type="subcellular location">
    <subcellularLocation>
        <location evidence="1">Membrane</location>
        <topology evidence="1">Multi-pass membrane protein</topology>
    </subcellularLocation>
</comment>
<dbReference type="InterPro" id="IPR001828">
    <property type="entry name" value="ANF_lig-bd_rcpt"/>
</dbReference>
<evidence type="ECO:0000313" key="13">
    <source>
        <dbReference type="Proteomes" id="UP000085678"/>
    </source>
</evidence>
<dbReference type="AlphaFoldDB" id="A0A2R2MM42"/>
<feature type="transmembrane region" description="Helical" evidence="10">
    <location>
        <begin position="696"/>
        <end position="718"/>
    </location>
</feature>
<name>A0A2R2MM42_LINAN</name>
<keyword evidence="5 10" id="KW-0472">Membrane</keyword>
<feature type="compositionally biased region" description="Basic and acidic residues" evidence="9">
    <location>
        <begin position="750"/>
        <end position="779"/>
    </location>
</feature>
<organism evidence="13 14">
    <name type="scientific">Lingula anatina</name>
    <name type="common">Brachiopod</name>
    <name type="synonym">Lingula unguis</name>
    <dbReference type="NCBI Taxonomy" id="7574"/>
    <lineage>
        <taxon>Eukaryota</taxon>
        <taxon>Metazoa</taxon>
        <taxon>Spiralia</taxon>
        <taxon>Lophotrochozoa</taxon>
        <taxon>Brachiopoda</taxon>
        <taxon>Linguliformea</taxon>
        <taxon>Lingulata</taxon>
        <taxon>Lingulida</taxon>
        <taxon>Linguloidea</taxon>
        <taxon>Lingulidae</taxon>
        <taxon>Lingula</taxon>
    </lineage>
</organism>
<keyword evidence="7" id="KW-0325">Glycoprotein</keyword>
<keyword evidence="3 10" id="KW-1133">Transmembrane helix</keyword>
<dbReference type="GO" id="GO:0004965">
    <property type="term" value="F:G protein-coupled GABA receptor activity"/>
    <property type="evidence" value="ECO:0007669"/>
    <property type="project" value="InterPro"/>
</dbReference>
<dbReference type="GeneID" id="106169397"/>
<evidence type="ECO:0000256" key="3">
    <source>
        <dbReference type="ARBA" id="ARBA00022989"/>
    </source>
</evidence>
<feature type="transmembrane region" description="Helical" evidence="10">
    <location>
        <begin position="502"/>
        <end position="521"/>
    </location>
</feature>
<feature type="transmembrane region" description="Helical" evidence="10">
    <location>
        <begin position="533"/>
        <end position="551"/>
    </location>
</feature>
<keyword evidence="6 14" id="KW-0675">Receptor</keyword>
<evidence type="ECO:0000256" key="5">
    <source>
        <dbReference type="ARBA" id="ARBA00023136"/>
    </source>
</evidence>
<evidence type="ECO:0000256" key="1">
    <source>
        <dbReference type="ARBA" id="ARBA00004141"/>
    </source>
</evidence>
<dbReference type="SUPFAM" id="SSF53822">
    <property type="entry name" value="Periplasmic binding protein-like I"/>
    <property type="match status" value="1"/>
</dbReference>
<dbReference type="CDD" id="cd15047">
    <property type="entry name" value="7tmC_GABA-B-like"/>
    <property type="match status" value="1"/>
</dbReference>
<reference evidence="14" key="1">
    <citation type="journal article" date="2015" name="Nat. Commun.">
        <title>The Lingula genome provides insights into brachiopod evolution and the origin of phosphate biomineralization.</title>
        <authorList>
            <person name="Luo Y.J."/>
            <person name="Takeuchi T."/>
            <person name="Koyanagi R."/>
            <person name="Yamada L."/>
            <person name="Kanda M."/>
            <person name="Khalturina M."/>
            <person name="Fujie M."/>
            <person name="Yamasaki S.I."/>
            <person name="Endo K."/>
            <person name="Satoh N."/>
        </authorList>
    </citation>
    <scope>NUCLEOTIDE SEQUENCE</scope>
</reference>
<evidence type="ECO:0000313" key="14">
    <source>
        <dbReference type="RefSeq" id="XP_023931275.1"/>
    </source>
</evidence>
<protein>
    <submittedName>
        <fullName evidence="14">Gamma-aminobutyric acid type B receptor subunit 1 isoform X1</fullName>
    </submittedName>
</protein>
<evidence type="ECO:0000256" key="8">
    <source>
        <dbReference type="ARBA" id="ARBA00023224"/>
    </source>
</evidence>
<evidence type="ECO:0000256" key="6">
    <source>
        <dbReference type="ARBA" id="ARBA00023170"/>
    </source>
</evidence>
<evidence type="ECO:0000256" key="9">
    <source>
        <dbReference type="SAM" id="MobiDB-lite"/>
    </source>
</evidence>
<dbReference type="KEGG" id="lak:106169397"/>
<dbReference type="Pfam" id="PF00003">
    <property type="entry name" value="7tm_3"/>
    <property type="match status" value="1"/>
</dbReference>
<feature type="transmembrane region" description="Helical" evidence="10">
    <location>
        <begin position="636"/>
        <end position="657"/>
    </location>
</feature>
<gene>
    <name evidence="14" type="primary">LOC106169397</name>
</gene>